<dbReference type="AlphaFoldDB" id="A0A168T7F2"/>
<dbReference type="STRING" id="4829.A0A168T7F2"/>
<dbReference type="PANTHER" id="PTHR32251:SF23">
    <property type="entry name" value="3-OXO-5-ALPHA-STEROID 4-DEHYDROGENASE (DUF1295)"/>
    <property type="match status" value="1"/>
</dbReference>
<dbReference type="Proteomes" id="UP000078561">
    <property type="component" value="Unassembled WGS sequence"/>
</dbReference>
<name>A0A168T7F2_ABSGL</name>
<evidence type="ECO:0000313" key="2">
    <source>
        <dbReference type="EMBL" id="SAM09600.1"/>
    </source>
</evidence>
<evidence type="ECO:0008006" key="4">
    <source>
        <dbReference type="Google" id="ProtNLM"/>
    </source>
</evidence>
<dbReference type="GO" id="GO:0016020">
    <property type="term" value="C:membrane"/>
    <property type="evidence" value="ECO:0007669"/>
    <property type="project" value="TreeGrafter"/>
</dbReference>
<dbReference type="PANTHER" id="PTHR32251">
    <property type="entry name" value="3-OXO-5-ALPHA-STEROID 4-DEHYDROGENASE"/>
    <property type="match status" value="1"/>
</dbReference>
<proteinExistence type="predicted"/>
<dbReference type="FunCoup" id="A0A168T7F2">
    <property type="interactions" value="209"/>
</dbReference>
<feature type="transmembrane region" description="Helical" evidence="1">
    <location>
        <begin position="210"/>
        <end position="228"/>
    </location>
</feature>
<keyword evidence="1" id="KW-0472">Membrane</keyword>
<evidence type="ECO:0000256" key="1">
    <source>
        <dbReference type="SAM" id="Phobius"/>
    </source>
</evidence>
<feature type="transmembrane region" description="Helical" evidence="1">
    <location>
        <begin position="71"/>
        <end position="89"/>
    </location>
</feature>
<feature type="transmembrane region" description="Helical" evidence="1">
    <location>
        <begin position="125"/>
        <end position="144"/>
    </location>
</feature>
<dbReference type="Gene3D" id="1.20.120.1630">
    <property type="match status" value="1"/>
</dbReference>
<sequence>MTLADLKNISSGFYDLLVQTPLVDRLHWHYTWNLFASHFANNDGLLCLHAWVSSCDAFKLAYRHNDPFSEALLFVGAITVIHYLVSVVTNNYSQVDKAWSILPMVYAWHFFYNDYLNRGTIHPRLLLAALLITLWGFRLTWNFARKGGYEWKGQDYRYPYIKQKIGPVAMGLLNLTVIAPFQDTLLLLMVSPLYMTNLTFTTDEASLHRTDLLAAALFFSFLVIEMTADEQQYRFQTEKHVLIKLQHQRSGDYQRGFLTSGLFRVSRHANFFAEMCIWWSIYLFSVGSAGWLNWTIIGPFTLTLLFQGSTWLTELISSEKYPDYKKYQQSVNRFIPWYSTWPVQDGAHDKDD</sequence>
<evidence type="ECO:0000313" key="3">
    <source>
        <dbReference type="Proteomes" id="UP000078561"/>
    </source>
</evidence>
<organism evidence="2">
    <name type="scientific">Absidia glauca</name>
    <name type="common">Pin mould</name>
    <dbReference type="NCBI Taxonomy" id="4829"/>
    <lineage>
        <taxon>Eukaryota</taxon>
        <taxon>Fungi</taxon>
        <taxon>Fungi incertae sedis</taxon>
        <taxon>Mucoromycota</taxon>
        <taxon>Mucoromycotina</taxon>
        <taxon>Mucoromycetes</taxon>
        <taxon>Mucorales</taxon>
        <taxon>Cunninghamellaceae</taxon>
        <taxon>Absidia</taxon>
    </lineage>
</organism>
<dbReference type="EMBL" id="LT555164">
    <property type="protein sequence ID" value="SAM09600.1"/>
    <property type="molecule type" value="Genomic_DNA"/>
</dbReference>
<dbReference type="Pfam" id="PF06966">
    <property type="entry name" value="DUF1295"/>
    <property type="match status" value="1"/>
</dbReference>
<keyword evidence="1" id="KW-1133">Transmembrane helix</keyword>
<dbReference type="OMA" id="WRKGGYQ"/>
<feature type="transmembrane region" description="Helical" evidence="1">
    <location>
        <begin position="165"/>
        <end position="190"/>
    </location>
</feature>
<protein>
    <recommendedName>
        <fullName evidence="4">Steroid 5-alpha reductase C-terminal domain-containing protein</fullName>
    </recommendedName>
</protein>
<accession>A0A168T7F2</accession>
<feature type="transmembrane region" description="Helical" evidence="1">
    <location>
        <begin position="271"/>
        <end position="290"/>
    </location>
</feature>
<keyword evidence="3" id="KW-1185">Reference proteome</keyword>
<dbReference type="OrthoDB" id="201504at2759"/>
<gene>
    <name evidence="2" type="primary">ABSGL_15301.1 scaffold 16604</name>
</gene>
<reference evidence="2" key="1">
    <citation type="submission" date="2016-04" db="EMBL/GenBank/DDBJ databases">
        <authorList>
            <person name="Evans L.H."/>
            <person name="Alamgir A."/>
            <person name="Owens N."/>
            <person name="Weber N.D."/>
            <person name="Virtaneva K."/>
            <person name="Barbian K."/>
            <person name="Babar A."/>
            <person name="Rosenke K."/>
        </authorList>
    </citation>
    <scope>NUCLEOTIDE SEQUENCE [LARGE SCALE GENOMIC DNA]</scope>
    <source>
        <strain evidence="2">CBS 101.48</strain>
    </source>
</reference>
<dbReference type="InterPro" id="IPR010721">
    <property type="entry name" value="UstE-like"/>
</dbReference>
<keyword evidence="1" id="KW-0812">Transmembrane</keyword>
<dbReference type="InParanoid" id="A0A168T7F2"/>